<dbReference type="SMART" id="SM00490">
    <property type="entry name" value="HELICc"/>
    <property type="match status" value="1"/>
</dbReference>
<evidence type="ECO:0000256" key="8">
    <source>
        <dbReference type="SAM" id="MobiDB-lite"/>
    </source>
</evidence>
<dbReference type="RefSeq" id="XP_034235606.1">
    <property type="nucleotide sequence ID" value="XM_034379715.1"/>
</dbReference>
<dbReference type="InterPro" id="IPR001650">
    <property type="entry name" value="Helicase_C-like"/>
</dbReference>
<evidence type="ECO:0000313" key="12">
    <source>
        <dbReference type="RefSeq" id="XP_034235606.1"/>
    </source>
</evidence>
<dbReference type="Gene3D" id="3.40.50.300">
    <property type="entry name" value="P-loop containing nucleotide triphosphate hydrolases"/>
    <property type="match status" value="2"/>
</dbReference>
<dbReference type="Pfam" id="PF00270">
    <property type="entry name" value="DEAD"/>
    <property type="match status" value="1"/>
</dbReference>
<gene>
    <name evidence="12" type="primary">LOC117641994</name>
</gene>
<dbReference type="OrthoDB" id="3370at2759"/>
<organism evidence="12">
    <name type="scientific">Thrips palmi</name>
    <name type="common">Melon thrips</name>
    <dbReference type="NCBI Taxonomy" id="161013"/>
    <lineage>
        <taxon>Eukaryota</taxon>
        <taxon>Metazoa</taxon>
        <taxon>Ecdysozoa</taxon>
        <taxon>Arthropoda</taxon>
        <taxon>Hexapoda</taxon>
        <taxon>Insecta</taxon>
        <taxon>Pterygota</taxon>
        <taxon>Neoptera</taxon>
        <taxon>Paraneoptera</taxon>
        <taxon>Thysanoptera</taxon>
        <taxon>Terebrantia</taxon>
        <taxon>Thripoidea</taxon>
        <taxon>Thripidae</taxon>
        <taxon>Thrips</taxon>
    </lineage>
</organism>
<protein>
    <recommendedName>
        <fullName evidence="7">ATP-dependent RNA helicase</fullName>
        <ecNumber evidence="7">3.6.4.13</ecNumber>
    </recommendedName>
</protein>
<dbReference type="InterPro" id="IPR014001">
    <property type="entry name" value="Helicase_ATP-bd"/>
</dbReference>
<dbReference type="KEGG" id="tpal:117641994"/>
<feature type="domain" description="Helicase C-terminal" evidence="10">
    <location>
        <begin position="436"/>
        <end position="591"/>
    </location>
</feature>
<feature type="region of interest" description="Disordered" evidence="8">
    <location>
        <begin position="49"/>
        <end position="108"/>
    </location>
</feature>
<dbReference type="InterPro" id="IPR000629">
    <property type="entry name" value="RNA-helicase_DEAD-box_CS"/>
</dbReference>
<dbReference type="Proteomes" id="UP000515158">
    <property type="component" value="Unplaced"/>
</dbReference>
<evidence type="ECO:0000256" key="5">
    <source>
        <dbReference type="ARBA" id="ARBA00022884"/>
    </source>
</evidence>
<dbReference type="InterPro" id="IPR027417">
    <property type="entry name" value="P-loop_NTPase"/>
</dbReference>
<keyword evidence="1 6" id="KW-0547">Nucleotide-binding</keyword>
<dbReference type="PROSITE" id="PS51194">
    <property type="entry name" value="HELICASE_CTER"/>
    <property type="match status" value="1"/>
</dbReference>
<feature type="region of interest" description="Disordered" evidence="8">
    <location>
        <begin position="619"/>
        <end position="644"/>
    </location>
</feature>
<dbReference type="GO" id="GO:0003724">
    <property type="term" value="F:RNA helicase activity"/>
    <property type="evidence" value="ECO:0007669"/>
    <property type="project" value="UniProtKB-EC"/>
</dbReference>
<keyword evidence="4 6" id="KW-0067">ATP-binding</keyword>
<feature type="compositionally biased region" description="Basic and acidic residues" evidence="8">
    <location>
        <begin position="69"/>
        <end position="98"/>
    </location>
</feature>
<evidence type="ECO:0000256" key="7">
    <source>
        <dbReference type="RuleBase" id="RU365068"/>
    </source>
</evidence>
<evidence type="ECO:0000256" key="3">
    <source>
        <dbReference type="ARBA" id="ARBA00022806"/>
    </source>
</evidence>
<name>A0A6P8YGE4_THRPL</name>
<evidence type="ECO:0000259" key="10">
    <source>
        <dbReference type="PROSITE" id="PS51194"/>
    </source>
</evidence>
<dbReference type="Pfam" id="PF00271">
    <property type="entry name" value="Helicase_C"/>
    <property type="match status" value="1"/>
</dbReference>
<evidence type="ECO:0000256" key="6">
    <source>
        <dbReference type="RuleBase" id="RU000492"/>
    </source>
</evidence>
<dbReference type="CDD" id="cd17956">
    <property type="entry name" value="DEADc_DDX51"/>
    <property type="match status" value="1"/>
</dbReference>
<evidence type="ECO:0000313" key="11">
    <source>
        <dbReference type="Proteomes" id="UP000515158"/>
    </source>
</evidence>
<feature type="compositionally biased region" description="Basic and acidic residues" evidence="8">
    <location>
        <begin position="49"/>
        <end position="61"/>
    </location>
</feature>
<dbReference type="GeneID" id="117641994"/>
<evidence type="ECO:0000259" key="9">
    <source>
        <dbReference type="PROSITE" id="PS51192"/>
    </source>
</evidence>
<dbReference type="InParanoid" id="A0A6P8YGE4"/>
<keyword evidence="2 6" id="KW-0378">Hydrolase</keyword>
<accession>A0A6P8YGE4</accession>
<proteinExistence type="inferred from homology"/>
<reference evidence="12" key="1">
    <citation type="submission" date="2025-08" db="UniProtKB">
        <authorList>
            <consortium name="RefSeq"/>
        </authorList>
    </citation>
    <scope>IDENTIFICATION</scope>
    <source>
        <tissue evidence="12">Total insect</tissue>
    </source>
</reference>
<dbReference type="GO" id="GO:0003723">
    <property type="term" value="F:RNA binding"/>
    <property type="evidence" value="ECO:0007669"/>
    <property type="project" value="UniProtKB-UniRule"/>
</dbReference>
<evidence type="ECO:0000256" key="1">
    <source>
        <dbReference type="ARBA" id="ARBA00022741"/>
    </source>
</evidence>
<dbReference type="PANTHER" id="PTHR24031">
    <property type="entry name" value="RNA HELICASE"/>
    <property type="match status" value="1"/>
</dbReference>
<comment type="domain">
    <text evidence="7">The Q motif is unique to and characteristic of the DEAD box family of RNA helicases and controls ATP binding and hydrolysis.</text>
</comment>
<dbReference type="InterPro" id="IPR011545">
    <property type="entry name" value="DEAD/DEAH_box_helicase_dom"/>
</dbReference>
<keyword evidence="11" id="KW-1185">Reference proteome</keyword>
<keyword evidence="5 7" id="KW-0694">RNA-binding</keyword>
<dbReference type="FunCoup" id="A0A6P8YGE4">
    <property type="interactions" value="2358"/>
</dbReference>
<dbReference type="EC" id="3.6.4.13" evidence="7"/>
<dbReference type="SUPFAM" id="SSF52540">
    <property type="entry name" value="P-loop containing nucleoside triphosphate hydrolases"/>
    <property type="match status" value="1"/>
</dbReference>
<evidence type="ECO:0000256" key="4">
    <source>
        <dbReference type="ARBA" id="ARBA00022840"/>
    </source>
</evidence>
<dbReference type="PROSITE" id="PS00039">
    <property type="entry name" value="DEAD_ATP_HELICASE"/>
    <property type="match status" value="1"/>
</dbReference>
<dbReference type="AlphaFoldDB" id="A0A6P8YGE4"/>
<dbReference type="SMART" id="SM00487">
    <property type="entry name" value="DEXDc"/>
    <property type="match status" value="1"/>
</dbReference>
<keyword evidence="3 6" id="KW-0347">Helicase</keyword>
<dbReference type="GO" id="GO:0005524">
    <property type="term" value="F:ATP binding"/>
    <property type="evidence" value="ECO:0007669"/>
    <property type="project" value="UniProtKB-UniRule"/>
</dbReference>
<comment type="similarity">
    <text evidence="6">Belongs to the DEAD box helicase family.</text>
</comment>
<comment type="catalytic activity">
    <reaction evidence="7">
        <text>ATP + H2O = ADP + phosphate + H(+)</text>
        <dbReference type="Rhea" id="RHEA:13065"/>
        <dbReference type="ChEBI" id="CHEBI:15377"/>
        <dbReference type="ChEBI" id="CHEBI:15378"/>
        <dbReference type="ChEBI" id="CHEBI:30616"/>
        <dbReference type="ChEBI" id="CHEBI:43474"/>
        <dbReference type="ChEBI" id="CHEBI:456216"/>
        <dbReference type="EC" id="3.6.4.13"/>
    </reaction>
</comment>
<dbReference type="PROSITE" id="PS51192">
    <property type="entry name" value="HELICASE_ATP_BIND_1"/>
    <property type="match status" value="1"/>
</dbReference>
<dbReference type="CTD" id="39871"/>
<dbReference type="GO" id="GO:0016787">
    <property type="term" value="F:hydrolase activity"/>
    <property type="evidence" value="ECO:0007669"/>
    <property type="project" value="UniProtKB-KW"/>
</dbReference>
<comment type="function">
    <text evidence="7">RNA helicase.</text>
</comment>
<dbReference type="CDD" id="cd18787">
    <property type="entry name" value="SF2_C_DEAD"/>
    <property type="match status" value="1"/>
</dbReference>
<sequence length="664" mass="74969">MDLFVIERYNGDVSKAEPDASASKSSHLQRLLSKIEEKKRIAAQLALEKEQEEKKKLEKKSLRQKVKAAKYEAKKNERSIKKPEETKLKEKKPKDKKGAGNKLPNSKTIGNFTILGDDNLGGKKSEVEAQLPHWLASPSTFSVDLQNLTVSIDDVPQLDKDLIEKLRSNKVTHFFPVQQQVIPALLEAQGKPLQFWPRDVCVSAPTGSGKTYAFVLPIVQALRHRFVRHVRALIVLPVQDLATQVFKVFQEFTKGITDLKAVCINAKESFEFEQSLLVNYSEANKKHYSCADIVVTTPGRLVDHLKSTNGFSLHHLKYLVIDEADRVLESVQDDWLYHLENHLHPDQTRRVASLTIKDTALRRPPPQKLLFSATLSSDPELLKELNLFQPRLFTSVVVSGSSTEQTEISSFVGKFSTPAEITEQWVLCDPDTKPLYLYSLISEGNWNTVIVFANTIESVHRLAVLMKHLLQDTKGVAEVSSTLTHIEREKILKKLVSGSVNVLVCSDAFSRGIDIPNVDCVISYDVPKHLKTYIHRVGRTGRAGRKGTAVSLLVERQKPKFMKMLKDAEKDATVKEKIVDTSSIKALEDVYKSALTSLKEDIMTEQVIKVKNIRQKKQFKNKSRKVRTSGSEPLLSKRRGVKPTSKVTILKQKYARKLRKVLSK</sequence>
<evidence type="ECO:0000256" key="2">
    <source>
        <dbReference type="ARBA" id="ARBA00022801"/>
    </source>
</evidence>
<feature type="domain" description="Helicase ATP-binding" evidence="9">
    <location>
        <begin position="191"/>
        <end position="393"/>
    </location>
</feature>